<sequence>MSGHDEQIKTQAEVKVASPSCLWLLVVTLLPGSGTARVPWHVDPATPLPLVIWHGMEDSCYNPLSMGNTGTTP</sequence>
<evidence type="ECO:0000313" key="2">
    <source>
        <dbReference type="Proteomes" id="UP000694429"/>
    </source>
</evidence>
<dbReference type="Proteomes" id="UP000694429">
    <property type="component" value="Chromosome 9"/>
</dbReference>
<accession>A0A8C0RNQ3</accession>
<name>A0A8C0RNQ3_CANLF</name>
<dbReference type="AlphaFoldDB" id="A0A8C0RNQ3"/>
<evidence type="ECO:0000313" key="1">
    <source>
        <dbReference type="Ensembl" id="ENSCAFP00030030938.1"/>
    </source>
</evidence>
<protein>
    <recommendedName>
        <fullName evidence="3">Palmitoyl-protein thioesterase 1</fullName>
    </recommendedName>
</protein>
<dbReference type="Ensembl" id="ENSCAFT00030035470.1">
    <property type="protein sequence ID" value="ENSCAFP00030030938.1"/>
    <property type="gene ID" value="ENSCAFG00030019295.1"/>
</dbReference>
<reference evidence="1" key="1">
    <citation type="submission" date="2019-03" db="EMBL/GenBank/DDBJ databases">
        <authorList>
            <person name="Warren W.C."/>
            <person name="Johnson G.S."/>
        </authorList>
    </citation>
    <scope>NUCLEOTIDE SEQUENCE [LARGE SCALE GENOMIC DNA]</scope>
    <source>
        <strain evidence="1">Basenji</strain>
    </source>
</reference>
<reference evidence="1" key="2">
    <citation type="submission" date="2025-08" db="UniProtKB">
        <authorList>
            <consortium name="Ensembl"/>
        </authorList>
    </citation>
    <scope>IDENTIFICATION</scope>
</reference>
<organism evidence="1 2">
    <name type="scientific">Canis lupus familiaris</name>
    <name type="common">Dog</name>
    <name type="synonym">Canis familiaris</name>
    <dbReference type="NCBI Taxonomy" id="9615"/>
    <lineage>
        <taxon>Eukaryota</taxon>
        <taxon>Metazoa</taxon>
        <taxon>Chordata</taxon>
        <taxon>Craniata</taxon>
        <taxon>Vertebrata</taxon>
        <taxon>Euteleostomi</taxon>
        <taxon>Mammalia</taxon>
        <taxon>Eutheria</taxon>
        <taxon>Laurasiatheria</taxon>
        <taxon>Carnivora</taxon>
        <taxon>Caniformia</taxon>
        <taxon>Canidae</taxon>
        <taxon>Canis</taxon>
    </lineage>
</organism>
<dbReference type="OrthoDB" id="10263094at2759"/>
<proteinExistence type="predicted"/>
<evidence type="ECO:0008006" key="3">
    <source>
        <dbReference type="Google" id="ProtNLM"/>
    </source>
</evidence>